<dbReference type="EMBL" id="FMCX01000004">
    <property type="protein sequence ID" value="SCF24401.1"/>
    <property type="molecule type" value="Genomic_DNA"/>
</dbReference>
<dbReference type="Gene3D" id="3.90.1200.10">
    <property type="match status" value="1"/>
</dbReference>
<proteinExistence type="predicted"/>
<dbReference type="Pfam" id="PF01636">
    <property type="entry name" value="APH"/>
    <property type="match status" value="1"/>
</dbReference>
<dbReference type="InterPro" id="IPR002575">
    <property type="entry name" value="Aminoglycoside_PTrfase"/>
</dbReference>
<gene>
    <name evidence="2" type="ORF">GA0070564_104401</name>
</gene>
<reference evidence="3" key="1">
    <citation type="submission" date="2016-06" db="EMBL/GenBank/DDBJ databases">
        <authorList>
            <person name="Varghese N."/>
            <person name="Submissions Spin"/>
        </authorList>
    </citation>
    <scope>NUCLEOTIDE SEQUENCE [LARGE SCALE GENOMIC DNA]</scope>
    <source>
        <strain evidence="3">DSM 44830</strain>
    </source>
</reference>
<dbReference type="GO" id="GO:0016740">
    <property type="term" value="F:transferase activity"/>
    <property type="evidence" value="ECO:0007669"/>
    <property type="project" value="UniProtKB-KW"/>
</dbReference>
<dbReference type="STRING" id="262898.GA0070564_104401"/>
<sequence>MIDAVAGTTPLASGRDADVYALGSGRVLRRYRRGGDVRAEAEVMVHLREMGYPVPLVHRADGPDLELQRLAGPTLLDALVAGDVAVDGAALMMADLHRRLHALPARRSADPGHRILHLDLHPANVMLTPDGPVVIDWRNTDEGPPPLDLATTALIAAEVAADPTEPLAHPAHDFLAAFLIEAGPVGSLDRAVELRAHAGPDAGARSARATALIRALEPQ</sequence>
<organism evidence="2 3">
    <name type="scientific">Micromonospora mirobrigensis</name>
    <dbReference type="NCBI Taxonomy" id="262898"/>
    <lineage>
        <taxon>Bacteria</taxon>
        <taxon>Bacillati</taxon>
        <taxon>Actinomycetota</taxon>
        <taxon>Actinomycetes</taxon>
        <taxon>Micromonosporales</taxon>
        <taxon>Micromonosporaceae</taxon>
        <taxon>Micromonospora</taxon>
    </lineage>
</organism>
<keyword evidence="3" id="KW-1185">Reference proteome</keyword>
<evidence type="ECO:0000313" key="2">
    <source>
        <dbReference type="EMBL" id="SCF24401.1"/>
    </source>
</evidence>
<evidence type="ECO:0000313" key="3">
    <source>
        <dbReference type="Proteomes" id="UP000199504"/>
    </source>
</evidence>
<feature type="domain" description="Aminoglycoside phosphotransferase" evidence="1">
    <location>
        <begin position="58"/>
        <end position="178"/>
    </location>
</feature>
<dbReference type="SUPFAM" id="SSF56112">
    <property type="entry name" value="Protein kinase-like (PK-like)"/>
    <property type="match status" value="1"/>
</dbReference>
<dbReference type="InterPro" id="IPR011009">
    <property type="entry name" value="Kinase-like_dom_sf"/>
</dbReference>
<accession>A0A1C4YVM0</accession>
<dbReference type="AlphaFoldDB" id="A0A1C4YVM0"/>
<evidence type="ECO:0000259" key="1">
    <source>
        <dbReference type="Pfam" id="PF01636"/>
    </source>
</evidence>
<dbReference type="Proteomes" id="UP000199504">
    <property type="component" value="Unassembled WGS sequence"/>
</dbReference>
<dbReference type="RefSeq" id="WP_218104936.1">
    <property type="nucleotide sequence ID" value="NZ_FMCX01000004.1"/>
</dbReference>
<name>A0A1C4YVM0_9ACTN</name>
<keyword evidence="2" id="KW-0808">Transferase</keyword>
<protein>
    <submittedName>
        <fullName evidence="2">Phosphotransferase enzyme family protein</fullName>
    </submittedName>
</protein>